<dbReference type="CDD" id="cd00075">
    <property type="entry name" value="HATPase"/>
    <property type="match status" value="1"/>
</dbReference>
<comment type="caution">
    <text evidence="9">The sequence shown here is derived from an EMBL/GenBank/DDBJ whole genome shotgun (WGS) entry which is preliminary data.</text>
</comment>
<feature type="domain" description="Histidine kinase" evidence="8">
    <location>
        <begin position="925"/>
        <end position="1142"/>
    </location>
</feature>
<dbReference type="PROSITE" id="PS50109">
    <property type="entry name" value="HIS_KIN"/>
    <property type="match status" value="1"/>
</dbReference>
<dbReference type="InterPro" id="IPR011123">
    <property type="entry name" value="Y_Y_Y"/>
</dbReference>
<dbReference type="SUPFAM" id="SSF63829">
    <property type="entry name" value="Calcium-dependent phosphotriesterase"/>
    <property type="match status" value="3"/>
</dbReference>
<organism evidence="9 10">
    <name type="scientific">Chryseotalea sanaruensis</name>
    <dbReference type="NCBI Taxonomy" id="2482724"/>
    <lineage>
        <taxon>Bacteria</taxon>
        <taxon>Pseudomonadati</taxon>
        <taxon>Bacteroidota</taxon>
        <taxon>Cytophagia</taxon>
        <taxon>Cytophagales</taxon>
        <taxon>Chryseotaleaceae</taxon>
        <taxon>Chryseotalea</taxon>
    </lineage>
</organism>
<keyword evidence="10" id="KW-1185">Reference proteome</keyword>
<evidence type="ECO:0000256" key="4">
    <source>
        <dbReference type="ARBA" id="ARBA00022679"/>
    </source>
</evidence>
<evidence type="ECO:0000256" key="6">
    <source>
        <dbReference type="SAM" id="Coils"/>
    </source>
</evidence>
<keyword evidence="3" id="KW-0597">Phosphoprotein</keyword>
<feature type="coiled-coil region" evidence="6">
    <location>
        <begin position="849"/>
        <end position="925"/>
    </location>
</feature>
<protein>
    <recommendedName>
        <fullName evidence="2">histidine kinase</fullName>
        <ecNumber evidence="2">2.7.13.3</ecNumber>
    </recommendedName>
</protein>
<dbReference type="EMBL" id="BHXQ01000004">
    <property type="protein sequence ID" value="GCC52266.1"/>
    <property type="molecule type" value="Genomic_DNA"/>
</dbReference>
<dbReference type="InterPro" id="IPR003594">
    <property type="entry name" value="HATPase_dom"/>
</dbReference>
<evidence type="ECO:0000256" key="5">
    <source>
        <dbReference type="ARBA" id="ARBA00022777"/>
    </source>
</evidence>
<evidence type="ECO:0000256" key="3">
    <source>
        <dbReference type="ARBA" id="ARBA00022553"/>
    </source>
</evidence>
<dbReference type="InterPro" id="IPR005467">
    <property type="entry name" value="His_kinase_dom"/>
</dbReference>
<dbReference type="InterPro" id="IPR015943">
    <property type="entry name" value="WD40/YVTN_repeat-like_dom_sf"/>
</dbReference>
<dbReference type="PRINTS" id="PR00344">
    <property type="entry name" value="BCTRLSENSOR"/>
</dbReference>
<dbReference type="EC" id="2.7.13.3" evidence="2"/>
<reference evidence="9 10" key="1">
    <citation type="submission" date="2018-11" db="EMBL/GenBank/DDBJ databases">
        <title>Chryseotalea sanarue gen. nov., sp., nov., a member of the family Cytophagaceae, isolated from a brackish lake in Hamamatsu Japan.</title>
        <authorList>
            <person name="Maejima Y."/>
            <person name="Iino T."/>
            <person name="Muraguchi Y."/>
            <person name="Fukuda K."/>
            <person name="Ohkuma M."/>
            <person name="Moriuchi R."/>
            <person name="Dohra H."/>
            <person name="Kimbara K."/>
            <person name="Shintani M."/>
        </authorList>
    </citation>
    <scope>NUCLEOTIDE SEQUENCE [LARGE SCALE GENOMIC DNA]</scope>
    <source>
        <strain evidence="9 10">Ys</strain>
    </source>
</reference>
<dbReference type="GO" id="GO:0000155">
    <property type="term" value="F:phosphorelay sensor kinase activity"/>
    <property type="evidence" value="ECO:0007669"/>
    <property type="project" value="InterPro"/>
</dbReference>
<dbReference type="SUPFAM" id="SSF47384">
    <property type="entry name" value="Homodimeric domain of signal transducing histidine kinase"/>
    <property type="match status" value="1"/>
</dbReference>
<sequence length="1146" mass="130516">MLRLLISYIFFSVVNVFFHQPLSAQNIKLKHLSLEEGLSQLRVNCIFQDKQGLMWFGTEDGLNYYDGYTFRSYRHDPQDSTSLSSNVVLSILEDKKGRFWIGTRYGGLNLFNPGTETFKAYRHDVENPNSLSSNMINALWEDSNGMLLVGADYGGLNIFNPETETFEQYTFDPQNPNSISNERVLSIYEDSKSRIWVGTYGGLNIFDPKKKTFKRFQHDLSNSTSLSNDWIYNVREDAHKRIWVATYNGLNMFDNVTQTFKRFANEGLTGSNWFNCIYVNRDGKLWLGTNSTGLRIFDPSNTKFKTFLNDPNDLKTLSSNWIQAICEDRSGRVWIGTQNGIDIYDSQESQFTIYRNDPSDINSLSSNIVLSVYQDKLDRIWVGTWDGLNLFDRDAGKFKRYAINAQSAFAAESNCIFAIYQDTKNQLWIGTNEGGLYQFNPTTNTFSHYKHIPGDTSSLSVNLISSFFEDNPKKLWVGTYSGGISIFDQQTKKFIHYQHDSQNESSLSHNVVRTIYPDRNGRLWIGTQGGGLNLFDPSTKSFKHFEHNASDTTSLSSNTVRSIYEDSHGRLWIGTANGLNLFDRKTQKCKVINEKHGLPNNAIVSIQEDESGRLWLFTRRGLSRFTPASDEQIQKGNWGSFRNYDQTDGLPGTELDVSFKGKDGTIYFGGTNGFAVFHPDAMQDNNYAPPIILSGFEIFNKRVLPGKEVNGFIMPLSISQTEKLTLSHNESVFTIEFAALSYFQAEKNEYVYKLDGFDKDWNYTDAKRRFATYTNLDPGTYVFRVKASNNDGVWNNDGRTLTITITPPWWETWWFKLLVFISVLGVAALVYFIRTESIRRTNKALAIIVEQKTKELKRANLTLAEQGEELATQNERLKQSKEEIAAQRDLVSQQNIILSTQREELASQNQELNNLNIEKNNLIGIVAHDLKTPLNQIKGLISLIKEPPSLTHEENAEYIRMINDSAKRLTSMIDKILNVEAIEAKQHNLNLETVNFVELVRTVINRTTLDARLKQIEFKASMPSDVFIYVDKSYADQIIENLLSNAIKFSPNNKNIYVKLNADGDVAICEIRDEGPGLHESDKDKLFKKYQKLSATPTGNESSTGLGLSIVKKFVDVMDGKIWCESEIGKGASFFVQFNLIKNHGV</sequence>
<dbReference type="InterPro" id="IPR003661">
    <property type="entry name" value="HisK_dim/P_dom"/>
</dbReference>
<keyword evidence="7" id="KW-1133">Transmembrane helix</keyword>
<keyword evidence="7" id="KW-0472">Membrane</keyword>
<dbReference type="InterPro" id="IPR036097">
    <property type="entry name" value="HisK_dim/P_sf"/>
</dbReference>
<dbReference type="SMART" id="SM00387">
    <property type="entry name" value="HATPase_c"/>
    <property type="match status" value="1"/>
</dbReference>
<proteinExistence type="predicted"/>
<keyword evidence="6" id="KW-0175">Coiled coil</keyword>
<name>A0A401UBI9_9BACT</name>
<dbReference type="InterPro" id="IPR004358">
    <property type="entry name" value="Sig_transdc_His_kin-like_C"/>
</dbReference>
<feature type="transmembrane region" description="Helical" evidence="7">
    <location>
        <begin position="813"/>
        <end position="833"/>
    </location>
</feature>
<comment type="catalytic activity">
    <reaction evidence="1">
        <text>ATP + protein L-histidine = ADP + protein N-phospho-L-histidine.</text>
        <dbReference type="EC" id="2.7.13.3"/>
    </reaction>
</comment>
<dbReference type="InterPro" id="IPR013783">
    <property type="entry name" value="Ig-like_fold"/>
</dbReference>
<keyword evidence="7" id="KW-0812">Transmembrane</keyword>
<dbReference type="FunFam" id="3.30.565.10:FF:000006">
    <property type="entry name" value="Sensor histidine kinase WalK"/>
    <property type="match status" value="1"/>
</dbReference>
<dbReference type="SMART" id="SM00388">
    <property type="entry name" value="HisKA"/>
    <property type="match status" value="1"/>
</dbReference>
<dbReference type="SUPFAM" id="SSF55874">
    <property type="entry name" value="ATPase domain of HSP90 chaperone/DNA topoisomerase II/histidine kinase"/>
    <property type="match status" value="1"/>
</dbReference>
<dbReference type="InterPro" id="IPR036890">
    <property type="entry name" value="HATPase_C_sf"/>
</dbReference>
<gene>
    <name evidence="9" type="ORF">SanaruYs_25020</name>
</gene>
<dbReference type="Pfam" id="PF07495">
    <property type="entry name" value="Y_Y_Y"/>
    <property type="match status" value="1"/>
</dbReference>
<dbReference type="AlphaFoldDB" id="A0A401UBI9"/>
<keyword evidence="4" id="KW-0808">Transferase</keyword>
<dbReference type="Gene3D" id="2.60.40.10">
    <property type="entry name" value="Immunoglobulins"/>
    <property type="match status" value="1"/>
</dbReference>
<accession>A0A401UBI9</accession>
<dbReference type="Pfam" id="PF02518">
    <property type="entry name" value="HATPase_c"/>
    <property type="match status" value="1"/>
</dbReference>
<evidence type="ECO:0000259" key="8">
    <source>
        <dbReference type="PROSITE" id="PS50109"/>
    </source>
</evidence>
<evidence type="ECO:0000313" key="9">
    <source>
        <dbReference type="EMBL" id="GCC52266.1"/>
    </source>
</evidence>
<dbReference type="Gene3D" id="1.10.287.130">
    <property type="match status" value="1"/>
</dbReference>
<dbReference type="CDD" id="cd00082">
    <property type="entry name" value="HisKA"/>
    <property type="match status" value="1"/>
</dbReference>
<dbReference type="Pfam" id="PF00512">
    <property type="entry name" value="HisKA"/>
    <property type="match status" value="1"/>
</dbReference>
<dbReference type="InterPro" id="IPR011110">
    <property type="entry name" value="Reg_prop"/>
</dbReference>
<evidence type="ECO:0000313" key="10">
    <source>
        <dbReference type="Proteomes" id="UP000288227"/>
    </source>
</evidence>
<dbReference type="PANTHER" id="PTHR43547:SF2">
    <property type="entry name" value="HYBRID SIGNAL TRANSDUCTION HISTIDINE KINASE C"/>
    <property type="match status" value="1"/>
</dbReference>
<dbReference type="Pfam" id="PF07494">
    <property type="entry name" value="Reg_prop"/>
    <property type="match status" value="10"/>
</dbReference>
<evidence type="ECO:0000256" key="2">
    <source>
        <dbReference type="ARBA" id="ARBA00012438"/>
    </source>
</evidence>
<dbReference type="FunFam" id="2.60.40.10:FF:000791">
    <property type="entry name" value="Two-component system sensor histidine kinase/response regulator"/>
    <property type="match status" value="1"/>
</dbReference>
<keyword evidence="5" id="KW-0418">Kinase</keyword>
<evidence type="ECO:0000256" key="7">
    <source>
        <dbReference type="SAM" id="Phobius"/>
    </source>
</evidence>
<dbReference type="Proteomes" id="UP000288227">
    <property type="component" value="Unassembled WGS sequence"/>
</dbReference>
<dbReference type="Gene3D" id="2.130.10.10">
    <property type="entry name" value="YVTN repeat-like/Quinoprotein amine dehydrogenase"/>
    <property type="match status" value="4"/>
</dbReference>
<dbReference type="Gene3D" id="3.30.565.10">
    <property type="entry name" value="Histidine kinase-like ATPase, C-terminal domain"/>
    <property type="match status" value="1"/>
</dbReference>
<dbReference type="PANTHER" id="PTHR43547">
    <property type="entry name" value="TWO-COMPONENT HISTIDINE KINASE"/>
    <property type="match status" value="1"/>
</dbReference>
<evidence type="ECO:0000256" key="1">
    <source>
        <dbReference type="ARBA" id="ARBA00000085"/>
    </source>
</evidence>